<feature type="transmembrane region" description="Helical" evidence="2">
    <location>
        <begin position="150"/>
        <end position="172"/>
    </location>
</feature>
<sequence length="255" mass="27515">MPSPGSAPPGPSGTPGPPPEPARPPGERAAARTGLVLAALSAVLLWLVAASWSPLLSFDRSVANALHRRAVREPDLVHANRILTDWVWDPWTMRALIAVAVLWLWWRRERLLSLYIAAAVVLGTVIQQSLKAAVGRERPRWPDPVDSAHYAAFPSGHAMVAAVVCVLLLWLLRRHGVRGRAWTAAVTAAAVSVLGVGLTRLYLGVHWPSDVLGGWLMGTGWALLAVAAFPWVERRVRSRNGRPSSALDHGDGPAD</sequence>
<keyword evidence="2" id="KW-0812">Transmembrane</keyword>
<evidence type="ECO:0000256" key="1">
    <source>
        <dbReference type="SAM" id="MobiDB-lite"/>
    </source>
</evidence>
<feature type="transmembrane region" description="Helical" evidence="2">
    <location>
        <begin position="184"/>
        <end position="203"/>
    </location>
</feature>
<keyword evidence="5" id="KW-1185">Reference proteome</keyword>
<gene>
    <name evidence="4" type="ORF">FQU76_02200</name>
</gene>
<dbReference type="SMART" id="SM00014">
    <property type="entry name" value="acidPPc"/>
    <property type="match status" value="1"/>
</dbReference>
<proteinExistence type="predicted"/>
<evidence type="ECO:0000256" key="2">
    <source>
        <dbReference type="SAM" id="Phobius"/>
    </source>
</evidence>
<protein>
    <submittedName>
        <fullName evidence="4">Phosphatase PAP2 family protein</fullName>
    </submittedName>
</protein>
<dbReference type="CDD" id="cd03392">
    <property type="entry name" value="PAP2_like_2"/>
    <property type="match status" value="1"/>
</dbReference>
<feature type="transmembrane region" description="Helical" evidence="2">
    <location>
        <begin position="86"/>
        <end position="105"/>
    </location>
</feature>
<dbReference type="InterPro" id="IPR036938">
    <property type="entry name" value="PAP2/HPO_sf"/>
</dbReference>
<dbReference type="Proteomes" id="UP000320580">
    <property type="component" value="Chromosome"/>
</dbReference>
<dbReference type="OrthoDB" id="5289372at2"/>
<feature type="compositionally biased region" description="Pro residues" evidence="1">
    <location>
        <begin position="1"/>
        <end position="24"/>
    </location>
</feature>
<evidence type="ECO:0000259" key="3">
    <source>
        <dbReference type="SMART" id="SM00014"/>
    </source>
</evidence>
<feature type="transmembrane region" description="Helical" evidence="2">
    <location>
        <begin position="112"/>
        <end position="130"/>
    </location>
</feature>
<keyword evidence="2" id="KW-0472">Membrane</keyword>
<dbReference type="EMBL" id="CP042266">
    <property type="protein sequence ID" value="QDY75519.1"/>
    <property type="molecule type" value="Genomic_DNA"/>
</dbReference>
<name>A0A5B8IEC3_9ACTN</name>
<reference evidence="4 5" key="1">
    <citation type="submission" date="2019-07" db="EMBL/GenBank/DDBJ databases">
        <authorList>
            <person name="Zhu P."/>
        </authorList>
    </citation>
    <scope>NUCLEOTIDE SEQUENCE [LARGE SCALE GENOMIC DNA]</scope>
    <source>
        <strain evidence="4 5">SSL-25</strain>
    </source>
</reference>
<dbReference type="Pfam" id="PF01569">
    <property type="entry name" value="PAP2"/>
    <property type="match status" value="1"/>
</dbReference>
<dbReference type="AlphaFoldDB" id="A0A5B8IEC3"/>
<dbReference type="PANTHER" id="PTHR14969">
    <property type="entry name" value="SPHINGOSINE-1-PHOSPHATE PHOSPHOHYDROLASE"/>
    <property type="match status" value="1"/>
</dbReference>
<keyword evidence="2" id="KW-1133">Transmembrane helix</keyword>
<feature type="region of interest" description="Disordered" evidence="1">
    <location>
        <begin position="1"/>
        <end position="28"/>
    </location>
</feature>
<dbReference type="KEGG" id="sqz:FQU76_02200"/>
<dbReference type="InterPro" id="IPR000326">
    <property type="entry name" value="PAP2/HPO"/>
</dbReference>
<feature type="domain" description="Phosphatidic acid phosphatase type 2/haloperoxidase" evidence="3">
    <location>
        <begin position="112"/>
        <end position="226"/>
    </location>
</feature>
<evidence type="ECO:0000313" key="4">
    <source>
        <dbReference type="EMBL" id="QDY75519.1"/>
    </source>
</evidence>
<dbReference type="Gene3D" id="1.20.144.10">
    <property type="entry name" value="Phosphatidic acid phosphatase type 2/haloperoxidase"/>
    <property type="match status" value="2"/>
</dbReference>
<dbReference type="PANTHER" id="PTHR14969:SF13">
    <property type="entry name" value="AT30094P"/>
    <property type="match status" value="1"/>
</dbReference>
<feature type="transmembrane region" description="Helical" evidence="2">
    <location>
        <begin position="215"/>
        <end position="232"/>
    </location>
</feature>
<accession>A0A5B8IEC3</accession>
<dbReference type="RefSeq" id="WP_146478830.1">
    <property type="nucleotide sequence ID" value="NZ_CP042266.1"/>
</dbReference>
<dbReference type="SUPFAM" id="SSF48317">
    <property type="entry name" value="Acid phosphatase/Vanadium-dependent haloperoxidase"/>
    <property type="match status" value="1"/>
</dbReference>
<organism evidence="4 5">
    <name type="scientific">Streptomyces qinzhouensis</name>
    <dbReference type="NCBI Taxonomy" id="2599401"/>
    <lineage>
        <taxon>Bacteria</taxon>
        <taxon>Bacillati</taxon>
        <taxon>Actinomycetota</taxon>
        <taxon>Actinomycetes</taxon>
        <taxon>Kitasatosporales</taxon>
        <taxon>Streptomycetaceae</taxon>
        <taxon>Streptomyces</taxon>
    </lineage>
</organism>
<feature type="transmembrane region" description="Helical" evidence="2">
    <location>
        <begin position="33"/>
        <end position="52"/>
    </location>
</feature>
<evidence type="ECO:0000313" key="5">
    <source>
        <dbReference type="Proteomes" id="UP000320580"/>
    </source>
</evidence>